<accession>A0AA37TKM8</accession>
<comment type="caution">
    <text evidence="1">The sequence shown here is derived from an EMBL/GenBank/DDBJ whole genome shotgun (WGS) entry which is preliminary data.</text>
</comment>
<evidence type="ECO:0000313" key="2">
    <source>
        <dbReference type="Proteomes" id="UP001157440"/>
    </source>
</evidence>
<dbReference type="InterPro" id="IPR036162">
    <property type="entry name" value="Resolvase-like_N_sf"/>
</dbReference>
<dbReference type="AlphaFoldDB" id="A0AA37TKM8"/>
<sequence>MRKGQVEQGSFLIFESLDRFGRDQILDVVSEFTKVLTAGITIVTLVDGRTYSRELINKEPGALFGAMMVMMRANDESTTKAKRVGDAWEKKRKDASGAVLTSRVPGWLHVVEEDGKRRIEFRKDGLKVDRGVRRRLTPRW</sequence>
<keyword evidence="2" id="KW-1185">Reference proteome</keyword>
<reference evidence="2" key="1">
    <citation type="journal article" date="2019" name="Int. J. Syst. Evol. Microbiol.">
        <title>The Global Catalogue of Microorganisms (GCM) 10K type strain sequencing project: providing services to taxonomists for standard genome sequencing and annotation.</title>
        <authorList>
            <consortium name="The Broad Institute Genomics Platform"/>
            <consortium name="The Broad Institute Genome Sequencing Center for Infectious Disease"/>
            <person name="Wu L."/>
            <person name="Ma J."/>
        </authorList>
    </citation>
    <scope>NUCLEOTIDE SEQUENCE [LARGE SCALE GENOMIC DNA]</scope>
    <source>
        <strain evidence="2">NBRC 103632</strain>
    </source>
</reference>
<name>A0AA37TKM8_9HYPH</name>
<dbReference type="GO" id="GO:0003677">
    <property type="term" value="F:DNA binding"/>
    <property type="evidence" value="ECO:0007669"/>
    <property type="project" value="InterPro"/>
</dbReference>
<protein>
    <recommendedName>
        <fullName evidence="3">Resolvase/invertase-type recombinase catalytic domain-containing protein</fullName>
    </recommendedName>
</protein>
<gene>
    <name evidence="1" type="ORF">GCM10007890_50730</name>
</gene>
<dbReference type="EMBL" id="BSPL01000024">
    <property type="protein sequence ID" value="GLS73058.1"/>
    <property type="molecule type" value="Genomic_DNA"/>
</dbReference>
<dbReference type="Proteomes" id="UP001157440">
    <property type="component" value="Unassembled WGS sequence"/>
</dbReference>
<organism evidence="1 2">
    <name type="scientific">Methylobacterium tardum</name>
    <dbReference type="NCBI Taxonomy" id="374432"/>
    <lineage>
        <taxon>Bacteria</taxon>
        <taxon>Pseudomonadati</taxon>
        <taxon>Pseudomonadota</taxon>
        <taxon>Alphaproteobacteria</taxon>
        <taxon>Hyphomicrobiales</taxon>
        <taxon>Methylobacteriaceae</taxon>
        <taxon>Methylobacterium</taxon>
    </lineage>
</organism>
<evidence type="ECO:0008006" key="3">
    <source>
        <dbReference type="Google" id="ProtNLM"/>
    </source>
</evidence>
<evidence type="ECO:0000313" key="1">
    <source>
        <dbReference type="EMBL" id="GLS73058.1"/>
    </source>
</evidence>
<dbReference type="Gene3D" id="3.40.50.1390">
    <property type="entry name" value="Resolvase, N-terminal catalytic domain"/>
    <property type="match status" value="1"/>
</dbReference>
<dbReference type="GO" id="GO:0000150">
    <property type="term" value="F:DNA strand exchange activity"/>
    <property type="evidence" value="ECO:0007669"/>
    <property type="project" value="InterPro"/>
</dbReference>
<dbReference type="SUPFAM" id="SSF53041">
    <property type="entry name" value="Resolvase-like"/>
    <property type="match status" value="1"/>
</dbReference>
<proteinExistence type="predicted"/>
<dbReference type="RefSeq" id="WP_283214843.1">
    <property type="nucleotide sequence ID" value="NZ_BPQZ01000009.1"/>
</dbReference>